<dbReference type="Pfam" id="PF02535">
    <property type="entry name" value="Zip"/>
    <property type="match status" value="1"/>
</dbReference>
<dbReference type="Proteomes" id="UP000256328">
    <property type="component" value="Unassembled WGS sequence"/>
</dbReference>
<keyword evidence="2 6" id="KW-0812">Transmembrane</keyword>
<feature type="transmembrane region" description="Helical" evidence="6">
    <location>
        <begin position="91"/>
        <end position="109"/>
    </location>
</feature>
<dbReference type="EMBL" id="PDLN01000015">
    <property type="protein sequence ID" value="RDW65457.1"/>
    <property type="molecule type" value="Genomic_DNA"/>
</dbReference>
<comment type="subcellular location">
    <subcellularLocation>
        <location evidence="1">Membrane</location>
        <topology evidence="1">Multi-pass membrane protein</topology>
    </subcellularLocation>
</comment>
<dbReference type="PANTHER" id="PTHR11040">
    <property type="entry name" value="ZINC/IRON TRANSPORTER"/>
    <property type="match status" value="1"/>
</dbReference>
<feature type="transmembrane region" description="Helical" evidence="6">
    <location>
        <begin position="51"/>
        <end position="71"/>
    </location>
</feature>
<dbReference type="InterPro" id="IPR003689">
    <property type="entry name" value="ZIP"/>
</dbReference>
<dbReference type="OrthoDB" id="262547at2759"/>
<feature type="region of interest" description="Disordered" evidence="5">
    <location>
        <begin position="123"/>
        <end position="212"/>
    </location>
</feature>
<dbReference type="AlphaFoldDB" id="A0A3D8QUK7"/>
<accession>A0A3D8QUK7</accession>
<feature type="transmembrane region" description="Helical" evidence="6">
    <location>
        <begin position="413"/>
        <end position="438"/>
    </location>
</feature>
<keyword evidence="3 6" id="KW-1133">Transmembrane helix</keyword>
<evidence type="ECO:0000256" key="2">
    <source>
        <dbReference type="ARBA" id="ARBA00022692"/>
    </source>
</evidence>
<dbReference type="GO" id="GO:0016020">
    <property type="term" value="C:membrane"/>
    <property type="evidence" value="ECO:0007669"/>
    <property type="project" value="UniProtKB-SubCell"/>
</dbReference>
<feature type="region of interest" description="Disordered" evidence="5">
    <location>
        <begin position="281"/>
        <end position="326"/>
    </location>
</feature>
<protein>
    <submittedName>
        <fullName evidence="7">Uncharacterized protein</fullName>
    </submittedName>
</protein>
<organism evidence="7 8">
    <name type="scientific">Coleophoma crateriformis</name>
    <dbReference type="NCBI Taxonomy" id="565419"/>
    <lineage>
        <taxon>Eukaryota</taxon>
        <taxon>Fungi</taxon>
        <taxon>Dikarya</taxon>
        <taxon>Ascomycota</taxon>
        <taxon>Pezizomycotina</taxon>
        <taxon>Leotiomycetes</taxon>
        <taxon>Helotiales</taxon>
        <taxon>Dermateaceae</taxon>
        <taxon>Coleophoma</taxon>
    </lineage>
</organism>
<feature type="transmembrane region" description="Helical" evidence="6">
    <location>
        <begin position="482"/>
        <end position="500"/>
    </location>
</feature>
<feature type="transmembrane region" description="Helical" evidence="6">
    <location>
        <begin position="12"/>
        <end position="39"/>
    </location>
</feature>
<reference evidence="7 8" key="1">
    <citation type="journal article" date="2018" name="IMA Fungus">
        <title>IMA Genome-F 9: Draft genome sequence of Annulohypoxylon stygium, Aspergillus mulundensis, Berkeleyomyces basicola (syn. Thielaviopsis basicola), Ceratocystis smalleyi, two Cercospora beticola strains, Coleophoma cylindrospora, Fusarium fracticaudum, Phialophora cf. hyalina, and Morchella septimelata.</title>
        <authorList>
            <person name="Wingfield B.D."/>
            <person name="Bills G.F."/>
            <person name="Dong Y."/>
            <person name="Huang W."/>
            <person name="Nel W.J."/>
            <person name="Swalarsk-Parry B.S."/>
            <person name="Vaghefi N."/>
            <person name="Wilken P.M."/>
            <person name="An Z."/>
            <person name="de Beer Z.W."/>
            <person name="De Vos L."/>
            <person name="Chen L."/>
            <person name="Duong T.A."/>
            <person name="Gao Y."/>
            <person name="Hammerbacher A."/>
            <person name="Kikkert J.R."/>
            <person name="Li Y."/>
            <person name="Li H."/>
            <person name="Li K."/>
            <person name="Li Q."/>
            <person name="Liu X."/>
            <person name="Ma X."/>
            <person name="Naidoo K."/>
            <person name="Pethybridge S.J."/>
            <person name="Sun J."/>
            <person name="Steenkamp E.T."/>
            <person name="van der Nest M.A."/>
            <person name="van Wyk S."/>
            <person name="Wingfield M.J."/>
            <person name="Xiong C."/>
            <person name="Yue Q."/>
            <person name="Zhang X."/>
        </authorList>
    </citation>
    <scope>NUCLEOTIDE SEQUENCE [LARGE SCALE GENOMIC DNA]</scope>
    <source>
        <strain evidence="7 8">BP5796</strain>
    </source>
</reference>
<name>A0A3D8QUK7_9HELO</name>
<keyword evidence="8" id="KW-1185">Reference proteome</keyword>
<gene>
    <name evidence="7" type="ORF">BP5796_10149</name>
</gene>
<evidence type="ECO:0000313" key="8">
    <source>
        <dbReference type="Proteomes" id="UP000256328"/>
    </source>
</evidence>
<feature type="transmembrane region" description="Helical" evidence="6">
    <location>
        <begin position="450"/>
        <end position="470"/>
    </location>
</feature>
<evidence type="ECO:0000313" key="7">
    <source>
        <dbReference type="EMBL" id="RDW65457.1"/>
    </source>
</evidence>
<evidence type="ECO:0000256" key="6">
    <source>
        <dbReference type="SAM" id="Phobius"/>
    </source>
</evidence>
<feature type="compositionally biased region" description="Polar residues" evidence="5">
    <location>
        <begin position="300"/>
        <end position="312"/>
    </location>
</feature>
<evidence type="ECO:0000256" key="4">
    <source>
        <dbReference type="ARBA" id="ARBA00023136"/>
    </source>
</evidence>
<evidence type="ECO:0000256" key="3">
    <source>
        <dbReference type="ARBA" id="ARBA00022989"/>
    </source>
</evidence>
<dbReference type="GO" id="GO:0005385">
    <property type="term" value="F:zinc ion transmembrane transporter activity"/>
    <property type="evidence" value="ECO:0007669"/>
    <property type="project" value="TreeGrafter"/>
</dbReference>
<sequence>MEVTGIDNDTRGWIMTMVSGVACIVGASFICIDLIVCRFPGKRDFKISESNVFVAASLSLSAGIMLFTSLYGMLSSSKKYFIQGKLEPSSAAWAVIGCFSAGFLGIQVFSRLLHSHMSSSVVDCDHDHNHPPSRHQSRSRSLAHSDAGHDRGRHSQRSPSHSCKHTEATPLLDCTNGNGKAHTKHHASHQDEAALESNGHQSLHAPLNGSRRPSILEIGAGRVMSFVKDTKSNCDSNGPCFGYTDPCGQECYKHLDAKLSPSVSRHGTAIRASTGNWLNRKKSIPNVETVPEAETEAPGTPSTRVPSAQSHPQEFHDECDTESEGSYMSTDLEAQHTEHHHHVPTNAFANLGIQTSLAIALHKIPEGFITYASNHVSPSLGFSVFMALFVHNLSEGFTLALPIYLAWNNRLTAMLASFFLGGLSQPIGAAVAAIWFKAADHSDHQPGDKVYGVMFGITAGIMTSVALALFVESLSMNHNRNLCVGFVFLGMAIIGASNALTA</sequence>
<comment type="caution">
    <text evidence="7">The sequence shown here is derived from an EMBL/GenBank/DDBJ whole genome shotgun (WGS) entry which is preliminary data.</text>
</comment>
<evidence type="ECO:0000256" key="1">
    <source>
        <dbReference type="ARBA" id="ARBA00004141"/>
    </source>
</evidence>
<dbReference type="PANTHER" id="PTHR11040:SF210">
    <property type="entry name" value="ZINC-REGULATED TRANSPORTER 3"/>
    <property type="match status" value="1"/>
</dbReference>
<proteinExistence type="predicted"/>
<evidence type="ECO:0000256" key="5">
    <source>
        <dbReference type="SAM" id="MobiDB-lite"/>
    </source>
</evidence>
<keyword evidence="4 6" id="KW-0472">Membrane</keyword>